<name>A0A7V0T4S2_UNCW3</name>
<dbReference type="PANTHER" id="PTHR42991:SF1">
    <property type="entry name" value="ALDEHYDE DEHYDROGENASE"/>
    <property type="match status" value="1"/>
</dbReference>
<dbReference type="InterPro" id="IPR016163">
    <property type="entry name" value="Ald_DH_C"/>
</dbReference>
<dbReference type="FunFam" id="3.40.605.10:FF:000007">
    <property type="entry name" value="NAD/NADP-dependent betaine aldehyde dehydrogenase"/>
    <property type="match status" value="1"/>
</dbReference>
<dbReference type="Pfam" id="PF00171">
    <property type="entry name" value="Aldedh"/>
    <property type="match status" value="1"/>
</dbReference>
<dbReference type="InterPro" id="IPR016162">
    <property type="entry name" value="Ald_DH_N"/>
</dbReference>
<dbReference type="EMBL" id="DSBX01000112">
    <property type="protein sequence ID" value="HDQ99209.1"/>
    <property type="molecule type" value="Genomic_DNA"/>
</dbReference>
<reference evidence="4" key="1">
    <citation type="journal article" date="2020" name="mSystems">
        <title>Genome- and Community-Level Interaction Insights into Carbon Utilization and Element Cycling Functions of Hydrothermarchaeota in Hydrothermal Sediment.</title>
        <authorList>
            <person name="Zhou Z."/>
            <person name="Liu Y."/>
            <person name="Xu W."/>
            <person name="Pan J."/>
            <person name="Luo Z.H."/>
            <person name="Li M."/>
        </authorList>
    </citation>
    <scope>NUCLEOTIDE SEQUENCE [LARGE SCALE GENOMIC DNA]</scope>
    <source>
        <strain evidence="4">SpSt-1182</strain>
    </source>
</reference>
<dbReference type="AlphaFoldDB" id="A0A7V0T4S2"/>
<sequence length="482" mass="50563">MDTPTGMLIAGKWQERAARLPVLNPWNGEPVATVALADEEDVAVAVGAAGDGAAEMAALPAHERARILSRTAELVRDHAEVLTGTIIAESGKPRRYAAAEVDRAGETLRFAAEEARRIHGETVPMDAARGSERRRGFFIRRPLGVIAAICPFNFPLNLVVHKVAPALAAGNAVVLKPASATPLTALRLGELLLEAGLPPAALGIVVGPGGSVGRALVRDSRVRMVSFTGSAEVGENIKADSGLKRVALELGSNSGVIVDETANLETALARCLVGAFAYSGQVCIHTQRLYLHEAIAGEFTERFVAGAERLKCGDPALAATEIGPMIDAAALSRALALVEQAQAAGARLLCGGAAEQLVMRPTVLDGVDPEMPVVCEEAFAPVVTIETFGGFDEAVAMFNRGSSAGSREYGLACGVFTRDVVRAFDAAERIRAGSIYINDSATFRADHAPYGGVRDSGIGREGPRFAVEEMTDITMVSFNLDA</sequence>
<comment type="similarity">
    <text evidence="1">Belongs to the aldehyde dehydrogenase family.</text>
</comment>
<dbReference type="Proteomes" id="UP000885672">
    <property type="component" value="Unassembled WGS sequence"/>
</dbReference>
<gene>
    <name evidence="4" type="ORF">ENN51_02840</name>
</gene>
<feature type="domain" description="Aldehyde dehydrogenase" evidence="3">
    <location>
        <begin position="14"/>
        <end position="476"/>
    </location>
</feature>
<dbReference type="InterPro" id="IPR015590">
    <property type="entry name" value="Aldehyde_DH_dom"/>
</dbReference>
<dbReference type="GO" id="GO:0008911">
    <property type="term" value="F:lactaldehyde dehydrogenase (NAD+) activity"/>
    <property type="evidence" value="ECO:0007669"/>
    <property type="project" value="TreeGrafter"/>
</dbReference>
<evidence type="ECO:0000256" key="2">
    <source>
        <dbReference type="ARBA" id="ARBA00023002"/>
    </source>
</evidence>
<dbReference type="Gene3D" id="3.40.309.10">
    <property type="entry name" value="Aldehyde Dehydrogenase, Chain A, domain 2"/>
    <property type="match status" value="1"/>
</dbReference>
<evidence type="ECO:0000259" key="3">
    <source>
        <dbReference type="Pfam" id="PF00171"/>
    </source>
</evidence>
<organism evidence="4">
    <name type="scientific">candidate division WOR-3 bacterium</name>
    <dbReference type="NCBI Taxonomy" id="2052148"/>
    <lineage>
        <taxon>Bacteria</taxon>
        <taxon>Bacteria division WOR-3</taxon>
    </lineage>
</organism>
<dbReference type="InterPro" id="IPR051020">
    <property type="entry name" value="ALDH-related_metabolic_enz"/>
</dbReference>
<evidence type="ECO:0000313" key="4">
    <source>
        <dbReference type="EMBL" id="HDQ99209.1"/>
    </source>
</evidence>
<dbReference type="InterPro" id="IPR016161">
    <property type="entry name" value="Ald_DH/histidinol_DH"/>
</dbReference>
<dbReference type="Gene3D" id="3.40.605.10">
    <property type="entry name" value="Aldehyde Dehydrogenase, Chain A, domain 1"/>
    <property type="match status" value="1"/>
</dbReference>
<accession>A0A7V0T4S2</accession>
<dbReference type="PANTHER" id="PTHR42991">
    <property type="entry name" value="ALDEHYDE DEHYDROGENASE"/>
    <property type="match status" value="1"/>
</dbReference>
<keyword evidence="2" id="KW-0560">Oxidoreductase</keyword>
<evidence type="ECO:0000256" key="1">
    <source>
        <dbReference type="ARBA" id="ARBA00009986"/>
    </source>
</evidence>
<comment type="caution">
    <text evidence="4">The sequence shown here is derived from an EMBL/GenBank/DDBJ whole genome shotgun (WGS) entry which is preliminary data.</text>
</comment>
<proteinExistence type="inferred from homology"/>
<dbReference type="SUPFAM" id="SSF53720">
    <property type="entry name" value="ALDH-like"/>
    <property type="match status" value="1"/>
</dbReference>
<protein>
    <submittedName>
        <fullName evidence="4">Aldehyde dehydrogenase family protein</fullName>
    </submittedName>
</protein>